<reference evidence="4" key="1">
    <citation type="journal article" date="2017" name="Plant J.">
        <title>The pomegranate (Punica granatum L.) genome and the genomics of punicalagin biosynthesis.</title>
        <authorList>
            <person name="Qin G."/>
            <person name="Xu C."/>
            <person name="Ming R."/>
            <person name="Tang H."/>
            <person name="Guyot R."/>
            <person name="Kramer E.M."/>
            <person name="Hu Y."/>
            <person name="Yi X."/>
            <person name="Qi Y."/>
            <person name="Xu X."/>
            <person name="Gao Z."/>
            <person name="Pan H."/>
            <person name="Jian J."/>
            <person name="Tian Y."/>
            <person name="Yue Z."/>
            <person name="Xu Y."/>
        </authorList>
    </citation>
    <scope>NUCLEOTIDE SEQUENCE [LARGE SCALE GENOMIC DNA]</scope>
    <source>
        <strain evidence="4">cv. Dabenzi</strain>
    </source>
</reference>
<keyword evidence="5" id="KW-1185">Reference proteome</keyword>
<sequence length="289" mass="32772">MGCKLSTSQHSSSNRRLKISDHEGGHSISSTSRPRGSTVLGLIKSDCLKVGRKKRQLNLNPRDDKVETVVKKMIIEEQKQKEKLVILNPDPPEEKITALTKKQMQMTLEDWLRGSPSPKLEHLMSSSELCVLKAFSRKVHPSTPRSTTCNGLGDEDKGRTTGKRLPEKSKKKELREISGSFESACDYFRALDGLESAAAVKINPFLDRSLDIDNTQCPRQEEKHLIIERRCKIDGREEEDGTDNRSSRRVTFRSPKESDIIVFYSPKDRDDESVAESDIDENCKCEFCF</sequence>
<organism evidence="2 4">
    <name type="scientific">Punica granatum</name>
    <name type="common">Pomegranate</name>
    <dbReference type="NCBI Taxonomy" id="22663"/>
    <lineage>
        <taxon>Eukaryota</taxon>
        <taxon>Viridiplantae</taxon>
        <taxon>Streptophyta</taxon>
        <taxon>Embryophyta</taxon>
        <taxon>Tracheophyta</taxon>
        <taxon>Spermatophyta</taxon>
        <taxon>Magnoliopsida</taxon>
        <taxon>eudicotyledons</taxon>
        <taxon>Gunneridae</taxon>
        <taxon>Pentapetalae</taxon>
        <taxon>rosids</taxon>
        <taxon>malvids</taxon>
        <taxon>Myrtales</taxon>
        <taxon>Lythraceae</taxon>
        <taxon>Punica</taxon>
    </lineage>
</organism>
<dbReference type="Proteomes" id="UP000197138">
    <property type="component" value="Unassembled WGS sequence"/>
</dbReference>
<dbReference type="EMBL" id="MTKT01003159">
    <property type="protein sequence ID" value="OWM76654.1"/>
    <property type="molecule type" value="Genomic_DNA"/>
</dbReference>
<evidence type="ECO:0000313" key="4">
    <source>
        <dbReference type="Proteomes" id="UP000197138"/>
    </source>
</evidence>
<feature type="region of interest" description="Disordered" evidence="1">
    <location>
        <begin position="1"/>
        <end position="37"/>
    </location>
</feature>
<evidence type="ECO:0000256" key="1">
    <source>
        <dbReference type="SAM" id="MobiDB-lite"/>
    </source>
</evidence>
<reference evidence="3 5" key="3">
    <citation type="submission" date="2017-11" db="EMBL/GenBank/DDBJ databases">
        <title>De-novo sequencing of pomegranate (Punica granatum L.) genome.</title>
        <authorList>
            <person name="Akparov Z."/>
            <person name="Amiraslanov A."/>
            <person name="Hajiyeva S."/>
            <person name="Abbasov M."/>
            <person name="Kaur K."/>
            <person name="Hamwieh A."/>
            <person name="Solovyev V."/>
            <person name="Salamov A."/>
            <person name="Braich B."/>
            <person name="Kosarev P."/>
            <person name="Mahmoud A."/>
            <person name="Hajiyev E."/>
            <person name="Babayeva S."/>
            <person name="Izzatullayeva V."/>
            <person name="Mammadov A."/>
            <person name="Mammadov A."/>
            <person name="Sharifova S."/>
            <person name="Ojaghi J."/>
            <person name="Eynullazada K."/>
            <person name="Bayramov B."/>
            <person name="Abdulazimova A."/>
            <person name="Shahmuradov I."/>
        </authorList>
    </citation>
    <scope>NUCLEOTIDE SEQUENCE [LARGE SCALE GENOMIC DNA]</scope>
    <source>
        <strain evidence="3">AG2017</strain>
        <strain evidence="5">cv. AG2017</strain>
        <tissue evidence="3">Leaf</tissue>
    </source>
</reference>
<feature type="compositionally biased region" description="Polar residues" evidence="1">
    <location>
        <begin position="1"/>
        <end position="14"/>
    </location>
</feature>
<dbReference type="Proteomes" id="UP000233551">
    <property type="component" value="Unassembled WGS sequence"/>
</dbReference>
<dbReference type="EMBL" id="PGOL01002369">
    <property type="protein sequence ID" value="PKI48593.1"/>
    <property type="molecule type" value="Genomic_DNA"/>
</dbReference>
<evidence type="ECO:0000313" key="5">
    <source>
        <dbReference type="Proteomes" id="UP000233551"/>
    </source>
</evidence>
<feature type="compositionally biased region" description="Basic and acidic residues" evidence="1">
    <location>
        <begin position="154"/>
        <end position="171"/>
    </location>
</feature>
<gene>
    <name evidence="2" type="ORF">CDL15_Pgr009219</name>
    <name evidence="3" type="ORF">CRG98_031012</name>
</gene>
<protein>
    <submittedName>
        <fullName evidence="2">Uncharacterized protein</fullName>
    </submittedName>
</protein>
<dbReference type="AlphaFoldDB" id="A0A218WUY9"/>
<reference evidence="2" key="2">
    <citation type="submission" date="2017-06" db="EMBL/GenBank/DDBJ databases">
        <title>The pomegranate genome and the genomics of punicalagin biosynthesis.</title>
        <authorList>
            <person name="Xu C."/>
        </authorList>
    </citation>
    <scope>NUCLEOTIDE SEQUENCE [LARGE SCALE GENOMIC DNA]</scope>
    <source>
        <tissue evidence="2">Fresh leaf</tissue>
    </source>
</reference>
<evidence type="ECO:0000313" key="2">
    <source>
        <dbReference type="EMBL" id="OWM76654.1"/>
    </source>
</evidence>
<evidence type="ECO:0000313" key="3">
    <source>
        <dbReference type="EMBL" id="PKI48593.1"/>
    </source>
</evidence>
<feature type="region of interest" description="Disordered" evidence="1">
    <location>
        <begin position="142"/>
        <end position="171"/>
    </location>
</feature>
<proteinExistence type="predicted"/>
<comment type="caution">
    <text evidence="2">The sequence shown here is derived from an EMBL/GenBank/DDBJ whole genome shotgun (WGS) entry which is preliminary data.</text>
</comment>
<accession>A0A218WUY9</accession>
<name>A0A218WUY9_PUNGR</name>